<reference evidence="3 4" key="1">
    <citation type="submission" date="2022-07" db="EMBL/GenBank/DDBJ databases">
        <title>Genome Analysis of Selected Gammaproteobacteria from Nigerian Food snails.</title>
        <authorList>
            <person name="Okafor A.C."/>
        </authorList>
    </citation>
    <scope>NUCLEOTIDE SEQUENCE [LARGE SCALE GENOMIC DNA]</scope>
    <source>
        <strain evidence="3 4">Awg 2</strain>
    </source>
</reference>
<dbReference type="Gene3D" id="3.40.30.10">
    <property type="entry name" value="Glutaredoxin"/>
    <property type="match status" value="1"/>
</dbReference>
<dbReference type="PROSITE" id="PS51352">
    <property type="entry name" value="THIOREDOXIN_2"/>
    <property type="match status" value="1"/>
</dbReference>
<feature type="transmembrane region" description="Helical" evidence="1">
    <location>
        <begin position="155"/>
        <end position="177"/>
    </location>
</feature>
<keyword evidence="1" id="KW-1133">Transmembrane helix</keyword>
<feature type="transmembrane region" description="Helical" evidence="1">
    <location>
        <begin position="117"/>
        <end position="143"/>
    </location>
</feature>
<dbReference type="InterPro" id="IPR050553">
    <property type="entry name" value="Thioredoxin_ResA/DsbE_sf"/>
</dbReference>
<dbReference type="InterPro" id="IPR013740">
    <property type="entry name" value="Redoxin"/>
</dbReference>
<keyword evidence="1" id="KW-0812">Transmembrane</keyword>
<evidence type="ECO:0000259" key="2">
    <source>
        <dbReference type="PROSITE" id="PS51352"/>
    </source>
</evidence>
<evidence type="ECO:0000256" key="1">
    <source>
        <dbReference type="SAM" id="Phobius"/>
    </source>
</evidence>
<dbReference type="SUPFAM" id="SSF52833">
    <property type="entry name" value="Thioredoxin-like"/>
    <property type="match status" value="1"/>
</dbReference>
<dbReference type="InterPro" id="IPR013766">
    <property type="entry name" value="Thioredoxin_domain"/>
</dbReference>
<dbReference type="Pfam" id="PF08534">
    <property type="entry name" value="Redoxin"/>
    <property type="match status" value="1"/>
</dbReference>
<feature type="transmembrane region" description="Helical" evidence="1">
    <location>
        <begin position="6"/>
        <end position="26"/>
    </location>
</feature>
<comment type="caution">
    <text evidence="3">The sequence shown here is derived from an EMBL/GenBank/DDBJ whole genome shotgun (WGS) entry which is preliminary data.</text>
</comment>
<dbReference type="EMBL" id="JANEWF010000007">
    <property type="protein sequence ID" value="MDA8483337.1"/>
    <property type="molecule type" value="Genomic_DNA"/>
</dbReference>
<dbReference type="CDD" id="cd03012">
    <property type="entry name" value="TlpA_like_DipZ_like"/>
    <property type="match status" value="1"/>
</dbReference>
<dbReference type="PANTHER" id="PTHR42852:SF13">
    <property type="entry name" value="PROTEIN DIPZ"/>
    <property type="match status" value="1"/>
</dbReference>
<keyword evidence="1" id="KW-0472">Membrane</keyword>
<dbReference type="InterPro" id="IPR036249">
    <property type="entry name" value="Thioredoxin-like_sf"/>
</dbReference>
<protein>
    <submittedName>
        <fullName evidence="3">Redoxin family protein</fullName>
    </submittedName>
</protein>
<evidence type="ECO:0000313" key="3">
    <source>
        <dbReference type="EMBL" id="MDA8483337.1"/>
    </source>
</evidence>
<sequence>MYLVAFLGGVLTLFSPCVLPVLPLLFSRAGGPVWSPLLTLVGLASGFAVLASLAVVSSEWVIHASQWGRYLALVLLAVSALALLSNRFGTFVSRPWLWLGDRLHGDARRLPPTLSAWLMGFAAGLLWAPCAGPILGLILSGAMLNGPSASTSLLLLSYGLGSAVAMGALIFLGRGAFQRAKLSLGTVEWLRRGAGALALLAVVGIASGTTDRLASVGDSRLASSLERKVIDGVPVLLEKLVSSARAADVGQLPDMGAMPSLDGATQWLNSPPLSNEQLRGKVVLVDFWTFDCINCRNSLPYVNHWAERYADKGLVVIGVHTPEYPFERIIDSVREATVRLGVKHPVAIDNQYRIWNAFTNQYWPAHYFIDANGRVRYLHVGEGDYEAQEAIIQKLLQERDAAAKGDSAS</sequence>
<name>A0ABT4Y3A5_METRE</name>
<feature type="domain" description="Thioredoxin" evidence="2">
    <location>
        <begin position="246"/>
        <end position="397"/>
    </location>
</feature>
<dbReference type="RefSeq" id="WP_190833829.1">
    <property type="nucleotide sequence ID" value="NZ_JANEWF010000007.1"/>
</dbReference>
<feature type="transmembrane region" description="Helical" evidence="1">
    <location>
        <begin position="67"/>
        <end position="84"/>
    </location>
</feature>
<organism evidence="3 4">
    <name type="scientific">Metapseudomonas resinovorans</name>
    <name type="common">Pseudomonas resinovorans</name>
    <dbReference type="NCBI Taxonomy" id="53412"/>
    <lineage>
        <taxon>Bacteria</taxon>
        <taxon>Pseudomonadati</taxon>
        <taxon>Pseudomonadota</taxon>
        <taxon>Gammaproteobacteria</taxon>
        <taxon>Pseudomonadales</taxon>
        <taxon>Pseudomonadaceae</taxon>
        <taxon>Metapseudomonas</taxon>
    </lineage>
</organism>
<feature type="transmembrane region" description="Helical" evidence="1">
    <location>
        <begin position="33"/>
        <end position="55"/>
    </location>
</feature>
<dbReference type="Proteomes" id="UP001211689">
    <property type="component" value="Unassembled WGS sequence"/>
</dbReference>
<dbReference type="PANTHER" id="PTHR42852">
    <property type="entry name" value="THIOL:DISULFIDE INTERCHANGE PROTEIN DSBE"/>
    <property type="match status" value="1"/>
</dbReference>
<gene>
    <name evidence="3" type="ORF">NNO07_09680</name>
</gene>
<accession>A0ABT4Y3A5</accession>
<feature type="transmembrane region" description="Helical" evidence="1">
    <location>
        <begin position="189"/>
        <end position="208"/>
    </location>
</feature>
<evidence type="ECO:0000313" key="4">
    <source>
        <dbReference type="Proteomes" id="UP001211689"/>
    </source>
</evidence>
<proteinExistence type="predicted"/>
<keyword evidence="4" id="KW-1185">Reference proteome</keyword>